<dbReference type="PANTHER" id="PTHR21290:SF25">
    <property type="entry name" value="SPHINGOMYELIN SYNTHASE-RELATED PROTEIN 1"/>
    <property type="match status" value="1"/>
</dbReference>
<evidence type="ECO:0000256" key="4">
    <source>
        <dbReference type="ARBA" id="ARBA00022692"/>
    </source>
</evidence>
<feature type="transmembrane region" description="Helical" evidence="9">
    <location>
        <begin position="84"/>
        <end position="102"/>
    </location>
</feature>
<evidence type="ECO:0000256" key="2">
    <source>
        <dbReference type="ARBA" id="ARBA00005441"/>
    </source>
</evidence>
<proteinExistence type="inferred from homology"/>
<keyword evidence="12" id="KW-1185">Reference proteome</keyword>
<dbReference type="PANTHER" id="PTHR21290">
    <property type="entry name" value="SPHINGOMYELIN SYNTHETASE"/>
    <property type="match status" value="1"/>
</dbReference>
<dbReference type="OrthoDB" id="422827at2759"/>
<dbReference type="GO" id="GO:0046513">
    <property type="term" value="P:ceramide biosynthetic process"/>
    <property type="evidence" value="ECO:0007669"/>
    <property type="project" value="TreeGrafter"/>
</dbReference>
<dbReference type="InterPro" id="IPR025749">
    <property type="entry name" value="Sphingomyelin_synth-like_dom"/>
</dbReference>
<keyword evidence="5" id="KW-0746">Sphingolipid metabolism</keyword>
<dbReference type="GO" id="GO:0005789">
    <property type="term" value="C:endoplasmic reticulum membrane"/>
    <property type="evidence" value="ECO:0007669"/>
    <property type="project" value="TreeGrafter"/>
</dbReference>
<protein>
    <recommendedName>
        <fullName evidence="10">Sphingomyelin synthase-like domain-containing protein</fullName>
    </recommendedName>
</protein>
<evidence type="ECO:0000256" key="3">
    <source>
        <dbReference type="ARBA" id="ARBA00022679"/>
    </source>
</evidence>
<gene>
    <name evidence="11" type="ORF">Pmar_PMAR014729</name>
</gene>
<evidence type="ECO:0000313" key="11">
    <source>
        <dbReference type="EMBL" id="EER10593.1"/>
    </source>
</evidence>
<feature type="non-terminal residue" evidence="11">
    <location>
        <position position="1"/>
    </location>
</feature>
<dbReference type="GO" id="GO:0005886">
    <property type="term" value="C:plasma membrane"/>
    <property type="evidence" value="ECO:0007669"/>
    <property type="project" value="TreeGrafter"/>
</dbReference>
<dbReference type="GO" id="GO:0000139">
    <property type="term" value="C:Golgi membrane"/>
    <property type="evidence" value="ECO:0007669"/>
    <property type="project" value="TreeGrafter"/>
</dbReference>
<dbReference type="GO" id="GO:0033188">
    <property type="term" value="F:sphingomyelin synthase activity"/>
    <property type="evidence" value="ECO:0007669"/>
    <property type="project" value="TreeGrafter"/>
</dbReference>
<name>C5KY50_PERM5</name>
<evidence type="ECO:0000256" key="7">
    <source>
        <dbReference type="ARBA" id="ARBA00023098"/>
    </source>
</evidence>
<comment type="subcellular location">
    <subcellularLocation>
        <location evidence="1">Membrane</location>
        <topology evidence="1">Multi-pass membrane protein</topology>
    </subcellularLocation>
</comment>
<dbReference type="InParanoid" id="C5KY50"/>
<evidence type="ECO:0000256" key="9">
    <source>
        <dbReference type="SAM" id="Phobius"/>
    </source>
</evidence>
<evidence type="ECO:0000256" key="5">
    <source>
        <dbReference type="ARBA" id="ARBA00022919"/>
    </source>
</evidence>
<dbReference type="EMBL" id="GG677313">
    <property type="protein sequence ID" value="EER10593.1"/>
    <property type="molecule type" value="Genomic_DNA"/>
</dbReference>
<sequence>TIVLKRTLLLGAIGYTGRALSVPMTQLPNPDASCKAILDWDHPLISILLVPFGLAHTCADVFYSGHSISVTLATMVWWDYTSSIASRLFGLFWGLFTLLVIMSTHFHYTLDVVYGVAVTFIAWRLYHYAMK</sequence>
<dbReference type="Proteomes" id="UP000007800">
    <property type="component" value="Unassembled WGS sequence"/>
</dbReference>
<reference evidence="11 12" key="1">
    <citation type="submission" date="2008-07" db="EMBL/GenBank/DDBJ databases">
        <authorList>
            <person name="El-Sayed N."/>
            <person name="Caler E."/>
            <person name="Inman J."/>
            <person name="Amedeo P."/>
            <person name="Hass B."/>
            <person name="Wortman J."/>
        </authorList>
    </citation>
    <scope>NUCLEOTIDE SEQUENCE [LARGE SCALE GENOMIC DNA]</scope>
    <source>
        <strain evidence="12">ATCC 50983 / TXsc</strain>
    </source>
</reference>
<keyword evidence="4 9" id="KW-0812">Transmembrane</keyword>
<comment type="similarity">
    <text evidence="2">Belongs to the sphingomyelin synthase family.</text>
</comment>
<keyword evidence="6 9" id="KW-1133">Transmembrane helix</keyword>
<evidence type="ECO:0000256" key="8">
    <source>
        <dbReference type="ARBA" id="ARBA00023136"/>
    </source>
</evidence>
<evidence type="ECO:0000256" key="1">
    <source>
        <dbReference type="ARBA" id="ARBA00004141"/>
    </source>
</evidence>
<keyword evidence="8 9" id="KW-0472">Membrane</keyword>
<evidence type="ECO:0000256" key="6">
    <source>
        <dbReference type="ARBA" id="ARBA00022989"/>
    </source>
</evidence>
<keyword evidence="7" id="KW-0443">Lipid metabolism</keyword>
<organism evidence="12">
    <name type="scientific">Perkinsus marinus (strain ATCC 50983 / TXsc)</name>
    <dbReference type="NCBI Taxonomy" id="423536"/>
    <lineage>
        <taxon>Eukaryota</taxon>
        <taxon>Sar</taxon>
        <taxon>Alveolata</taxon>
        <taxon>Perkinsozoa</taxon>
        <taxon>Perkinsea</taxon>
        <taxon>Perkinsida</taxon>
        <taxon>Perkinsidae</taxon>
        <taxon>Perkinsus</taxon>
    </lineage>
</organism>
<accession>C5KY50</accession>
<evidence type="ECO:0000313" key="12">
    <source>
        <dbReference type="Proteomes" id="UP000007800"/>
    </source>
</evidence>
<dbReference type="GO" id="GO:0047493">
    <property type="term" value="F:ceramide cholinephosphotransferase activity"/>
    <property type="evidence" value="ECO:0007669"/>
    <property type="project" value="TreeGrafter"/>
</dbReference>
<keyword evidence="3" id="KW-0808">Transferase</keyword>
<dbReference type="GeneID" id="9038736"/>
<dbReference type="RefSeq" id="XP_002778798.1">
    <property type="nucleotide sequence ID" value="XM_002778752.1"/>
</dbReference>
<dbReference type="Pfam" id="PF14360">
    <property type="entry name" value="PAP2_C"/>
    <property type="match status" value="1"/>
</dbReference>
<dbReference type="InterPro" id="IPR045221">
    <property type="entry name" value="Sphingomyelin_synth-like"/>
</dbReference>
<dbReference type="AlphaFoldDB" id="C5KY50"/>
<evidence type="ECO:0000259" key="10">
    <source>
        <dbReference type="Pfam" id="PF14360"/>
    </source>
</evidence>
<feature type="non-terminal residue" evidence="11">
    <location>
        <position position="131"/>
    </location>
</feature>
<feature type="domain" description="Sphingomyelin synthase-like" evidence="10">
    <location>
        <begin position="57"/>
        <end position="128"/>
    </location>
</feature>
<feature type="transmembrane region" description="Helical" evidence="9">
    <location>
        <begin position="108"/>
        <end position="126"/>
    </location>
</feature>